<protein>
    <submittedName>
        <fullName evidence="5">Uncharacterized protein</fullName>
    </submittedName>
</protein>
<keyword evidence="3" id="KW-0677">Repeat</keyword>
<dbReference type="SMART" id="SM00369">
    <property type="entry name" value="LRR_TYP"/>
    <property type="match status" value="10"/>
</dbReference>
<dbReference type="PANTHER" id="PTHR48051:SF1">
    <property type="entry name" value="RAS SUPPRESSOR PROTEIN 1"/>
    <property type="match status" value="1"/>
</dbReference>
<dbReference type="InterPro" id="IPR003591">
    <property type="entry name" value="Leu-rich_rpt_typical-subtyp"/>
</dbReference>
<dbReference type="EMBL" id="JAEHOD010000004">
    <property type="protein sequence ID" value="KAG2452904.1"/>
    <property type="molecule type" value="Genomic_DNA"/>
</dbReference>
<comment type="subcellular location">
    <subcellularLocation>
        <location evidence="1">Cytoplasm</location>
        <location evidence="1">Cytoskeleton</location>
        <location evidence="1">Cilium axoneme</location>
    </subcellularLocation>
</comment>
<dbReference type="PANTHER" id="PTHR48051">
    <property type="match status" value="1"/>
</dbReference>
<feature type="region of interest" description="Disordered" evidence="4">
    <location>
        <begin position="461"/>
        <end position="484"/>
    </location>
</feature>
<evidence type="ECO:0000256" key="1">
    <source>
        <dbReference type="ARBA" id="ARBA00004430"/>
    </source>
</evidence>
<reference evidence="5" key="1">
    <citation type="journal article" date="2020" name="bioRxiv">
        <title>Comparative genomics of Chlamydomonas.</title>
        <authorList>
            <person name="Craig R.J."/>
            <person name="Hasan A.R."/>
            <person name="Ness R.W."/>
            <person name="Keightley P.D."/>
        </authorList>
    </citation>
    <scope>NUCLEOTIDE SEQUENCE</scope>
    <source>
        <strain evidence="5">CCAP 11/173</strain>
    </source>
</reference>
<evidence type="ECO:0000256" key="2">
    <source>
        <dbReference type="ARBA" id="ARBA00022614"/>
    </source>
</evidence>
<evidence type="ECO:0000313" key="6">
    <source>
        <dbReference type="Proteomes" id="UP000613740"/>
    </source>
</evidence>
<sequence>MKGLRRLVIGCGDLQGAGRQEDLILSSAPSCRVNCDNSAARQLCAEPAGPEAAGWLWPSPAPAQATTAGGLQLPLPRPQLLPDTLPPEVSALGELEVLELHGVALQLPPPAMAADCVGPAAAAGAAGASIEAGSVDMCSARPPLCRPAVFPKLHSLMLSGSAAQLTRSLATLHRLRPSLRALHLTCTEPTAVRVVPEPDAEQELAAGGAAAALGAGDAAARAVAAGAAAGDARQAAEAAPRPPASGAGIEFDFTATGLGGWGRPVGPTASGPGSAASAAAGGGGGGGGGGASAVPLVLGMLPVNSSMFRSLNRLVVGEGQQTAAAAAGLAADVGGEEEAGLRELSYRGFHLTLPLPQLRRWTSLRSLDMSGNALLLDQARCMGCGWGLLVSHLLELTRLTRLDLSRNRLAALPPQLCAALRDLRDLDVSGNAIPHLPADLSCLSRLTRLAAADNCLASLEPPPLPPPPLPPLPADPAAEPAADPAAHGIANTASAAAAAAAGSATKVDAAAGVAAGMAAPAALLLGALPGLQVLDVSGNRLSALPERLLIELPELRVLRAARNRLVRLPPLLSPCAGDCRCVCPAAATPLPNACPHQQLQQQLSGAASASVDAARGYCYCCRRCCCAAPHRSALRLLDVSSNHLSTLPAAELLGGLAQLQVLAVGQNYYKTLVAAGGGAAAASGGCASSGAVGCGACVPASSSTGATGGRSSPPLLPLLLPRQLLRLDIRLAVCGLREEQASSFLEAVGGLTSLTCLQAQSNALQRLPAAWSRLTRLTRLELGHNRLAALPAGLAELRRLRHLDVSHNCLAALPGPAVLAALTALTCLDASVNALTALPDLAPVAAPPAASSGGSSSSSNSDGGSSSSGSSVGCGGCCGGAAAVAAAAAAAPVAPTGDAAAAGAGLRRLRVLDLHYNSLSELPASLTRLVALRRLDVCRNYGLRRLPPGSATALAALQLVAVGKEMAELALEEVEVHVEVQGREGLQGSCGGAPNGGGAESPVVVAPSGNELWRLAMRGVRVQVVPLMREPGSRLTEEPGSQSTSVTSQPRLVPPGCPSSPVAFLQKTHKVTPRFLDSAVLARHQVQERCGGYHRVLYSVTSEQLLVEGGMGAPAGGNKPTASNSSSHQARVRAVEADIAALQAALGEDGVIVIGPQDFASAFGFEWGKFPLPGNFTWNHCDAPELVWYDLFAGEVGPTVRHVWVAEYDVGWTGDIAAVFGSFPQQPDFVCSTDWKQDGTTIGPAWSNFPLRTWLKDNEVKQCFIMMARYSLRYLQAFLDETRLGHLQFCEMSGAAICAKHHTWCSIHTFDQHSPVVGRDTRGTPMFRFDTHITRGQWEHLAAADAAARQQQQQRLASGAAPRTLRLSPPGTLALEAAGAGAGAGAEAARGGPGGAGVEGRPAGSGAVAGRIYHALKW</sequence>
<feature type="compositionally biased region" description="Low complexity" evidence="4">
    <location>
        <begin position="269"/>
        <end position="279"/>
    </location>
</feature>
<feature type="region of interest" description="Disordered" evidence="4">
    <location>
        <begin position="260"/>
        <end position="284"/>
    </location>
</feature>
<dbReference type="PROSITE" id="PS51450">
    <property type="entry name" value="LRR"/>
    <property type="match status" value="3"/>
</dbReference>
<dbReference type="SUPFAM" id="SSF52058">
    <property type="entry name" value="L domain-like"/>
    <property type="match status" value="1"/>
</dbReference>
<dbReference type="Pfam" id="PF13855">
    <property type="entry name" value="LRR_8"/>
    <property type="match status" value="2"/>
</dbReference>
<dbReference type="Pfam" id="PF00560">
    <property type="entry name" value="LRR_1"/>
    <property type="match status" value="1"/>
</dbReference>
<keyword evidence="2" id="KW-0433">Leucine-rich repeat</keyword>
<comment type="caution">
    <text evidence="5">The sequence shown here is derived from an EMBL/GenBank/DDBJ whole genome shotgun (WGS) entry which is preliminary data.</text>
</comment>
<feature type="region of interest" description="Disordered" evidence="4">
    <location>
        <begin position="1031"/>
        <end position="1057"/>
    </location>
</feature>
<organism evidence="5 6">
    <name type="scientific">Chlamydomonas schloesseri</name>
    <dbReference type="NCBI Taxonomy" id="2026947"/>
    <lineage>
        <taxon>Eukaryota</taxon>
        <taxon>Viridiplantae</taxon>
        <taxon>Chlorophyta</taxon>
        <taxon>core chlorophytes</taxon>
        <taxon>Chlorophyceae</taxon>
        <taxon>CS clade</taxon>
        <taxon>Chlamydomonadales</taxon>
        <taxon>Chlamydomonadaceae</taxon>
        <taxon>Chlamydomonas</taxon>
    </lineage>
</organism>
<dbReference type="InterPro" id="IPR001611">
    <property type="entry name" value="Leu-rich_rpt"/>
</dbReference>
<keyword evidence="6" id="KW-1185">Reference proteome</keyword>
<gene>
    <name evidence="5" type="ORF">HYH02_002247</name>
</gene>
<dbReference type="Proteomes" id="UP000613740">
    <property type="component" value="Unassembled WGS sequence"/>
</dbReference>
<feature type="region of interest" description="Disordered" evidence="4">
    <location>
        <begin position="846"/>
        <end position="865"/>
    </location>
</feature>
<dbReference type="SMART" id="SM00364">
    <property type="entry name" value="LRR_BAC"/>
    <property type="match status" value="9"/>
</dbReference>
<evidence type="ECO:0000256" key="3">
    <source>
        <dbReference type="ARBA" id="ARBA00022737"/>
    </source>
</evidence>
<accession>A0A836BBH1</accession>
<dbReference type="OrthoDB" id="539940at2759"/>
<proteinExistence type="predicted"/>
<dbReference type="GO" id="GO:0005930">
    <property type="term" value="C:axoneme"/>
    <property type="evidence" value="ECO:0007669"/>
    <property type="project" value="UniProtKB-SubCell"/>
</dbReference>
<feature type="compositionally biased region" description="Polar residues" evidence="4">
    <location>
        <begin position="1039"/>
        <end position="1050"/>
    </location>
</feature>
<feature type="compositionally biased region" description="Low complexity" evidence="4">
    <location>
        <begin position="475"/>
        <end position="484"/>
    </location>
</feature>
<name>A0A836BBH1_9CHLO</name>
<feature type="region of interest" description="Disordered" evidence="4">
    <location>
        <begin position="1384"/>
        <end position="1404"/>
    </location>
</feature>
<dbReference type="InterPro" id="IPR032675">
    <property type="entry name" value="LRR_dom_sf"/>
</dbReference>
<evidence type="ECO:0000256" key="4">
    <source>
        <dbReference type="SAM" id="MobiDB-lite"/>
    </source>
</evidence>
<dbReference type="Gene3D" id="3.80.10.10">
    <property type="entry name" value="Ribonuclease Inhibitor"/>
    <property type="match status" value="4"/>
</dbReference>
<dbReference type="InterPro" id="IPR050216">
    <property type="entry name" value="LRR_domain-containing"/>
</dbReference>
<feature type="compositionally biased region" description="Pro residues" evidence="4">
    <location>
        <begin position="461"/>
        <end position="474"/>
    </location>
</feature>
<evidence type="ECO:0000313" key="5">
    <source>
        <dbReference type="EMBL" id="KAG2452904.1"/>
    </source>
</evidence>